<name>A0A8K1GNG0_9PASS</name>
<proteinExistence type="predicted"/>
<evidence type="ECO:0000259" key="1">
    <source>
        <dbReference type="Pfam" id="PF05347"/>
    </source>
</evidence>
<dbReference type="AlphaFoldDB" id="A0A8K1GNG0"/>
<organism evidence="2 3">
    <name type="scientific">Zosterops borbonicus</name>
    <dbReference type="NCBI Taxonomy" id="364589"/>
    <lineage>
        <taxon>Eukaryota</taxon>
        <taxon>Metazoa</taxon>
        <taxon>Chordata</taxon>
        <taxon>Craniata</taxon>
        <taxon>Vertebrata</taxon>
        <taxon>Euteleostomi</taxon>
        <taxon>Archelosauria</taxon>
        <taxon>Archosauria</taxon>
        <taxon>Dinosauria</taxon>
        <taxon>Saurischia</taxon>
        <taxon>Theropoda</taxon>
        <taxon>Coelurosauria</taxon>
        <taxon>Aves</taxon>
        <taxon>Neognathae</taxon>
        <taxon>Neoaves</taxon>
        <taxon>Telluraves</taxon>
        <taxon>Australaves</taxon>
        <taxon>Passeriformes</taxon>
        <taxon>Sylvioidea</taxon>
        <taxon>Zosteropidae</taxon>
        <taxon>Zosterops</taxon>
    </lineage>
</organism>
<feature type="domain" description="Complex 1 LYR protein" evidence="1">
    <location>
        <begin position="7"/>
        <end position="29"/>
    </location>
</feature>
<keyword evidence="3" id="KW-1185">Reference proteome</keyword>
<evidence type="ECO:0000313" key="3">
    <source>
        <dbReference type="Proteomes" id="UP000796761"/>
    </source>
</evidence>
<dbReference type="InterPro" id="IPR008011">
    <property type="entry name" value="Complex1_LYR_dom"/>
</dbReference>
<dbReference type="OrthoDB" id="275715at2759"/>
<accession>A0A8K1GNG0</accession>
<reference evidence="2" key="1">
    <citation type="submission" date="2019-04" db="EMBL/GenBank/DDBJ databases">
        <title>Genome assembly of Zosterops borbonicus 15179.</title>
        <authorList>
            <person name="Leroy T."/>
            <person name="Anselmetti Y."/>
            <person name="Tilak M.-K."/>
            <person name="Nabholz B."/>
        </authorList>
    </citation>
    <scope>NUCLEOTIDE SEQUENCE</scope>
    <source>
        <strain evidence="2">HGM_15179</strain>
        <tissue evidence="2">Muscle</tissue>
    </source>
</reference>
<gene>
    <name evidence="2" type="ORF">HGM15179_005892</name>
</gene>
<dbReference type="Proteomes" id="UP000796761">
    <property type="component" value="Unassembled WGS sequence"/>
</dbReference>
<dbReference type="EMBL" id="SWJQ01000130">
    <property type="protein sequence ID" value="TRZ21218.1"/>
    <property type="molecule type" value="Genomic_DNA"/>
</dbReference>
<sequence length="146" mass="15185">MAASSRAQVLRLYRALLRESQRFSAYNYRCGDGGRAAGAGLLALPGAGTRESCGLGRSPALPCSDSGTPLGLGSLWALCQAPGCRKSSRVWAVGKKGQNRDCPSLKSEVLVLGLGSSVQGEQGAAGEILEWLECHKDEEGSGASLF</sequence>
<dbReference type="Pfam" id="PF05347">
    <property type="entry name" value="Complex1_LYR"/>
    <property type="match status" value="1"/>
</dbReference>
<comment type="caution">
    <text evidence="2">The sequence shown here is derived from an EMBL/GenBank/DDBJ whole genome shotgun (WGS) entry which is preliminary data.</text>
</comment>
<protein>
    <recommendedName>
        <fullName evidence="1">Complex 1 LYR protein domain-containing protein</fullName>
    </recommendedName>
</protein>
<evidence type="ECO:0000313" key="2">
    <source>
        <dbReference type="EMBL" id="TRZ21218.1"/>
    </source>
</evidence>